<protein>
    <recommendedName>
        <fullName evidence="2">Transcriptional repressor PaaX-like central Cas2-like domain-containing protein</fullName>
    </recommendedName>
</protein>
<keyword evidence="1" id="KW-0472">Membrane</keyword>
<name>A0A1G2L715_9BACT</name>
<dbReference type="Gene3D" id="3.30.70.2650">
    <property type="match status" value="1"/>
</dbReference>
<gene>
    <name evidence="3" type="ORF">A3B34_01615</name>
</gene>
<evidence type="ECO:0000256" key="1">
    <source>
        <dbReference type="SAM" id="Phobius"/>
    </source>
</evidence>
<keyword evidence="1" id="KW-0812">Transmembrane</keyword>
<dbReference type="AlphaFoldDB" id="A0A1G2L715"/>
<evidence type="ECO:0000313" key="4">
    <source>
        <dbReference type="Proteomes" id="UP000176510"/>
    </source>
</evidence>
<dbReference type="Pfam" id="PF20803">
    <property type="entry name" value="PaaX_M"/>
    <property type="match status" value="1"/>
</dbReference>
<comment type="caution">
    <text evidence="3">The sequence shown here is derived from an EMBL/GenBank/DDBJ whole genome shotgun (WGS) entry which is preliminary data.</text>
</comment>
<dbReference type="Proteomes" id="UP000176510">
    <property type="component" value="Unassembled WGS sequence"/>
</dbReference>
<sequence length="238" mass="28158">MAKRLFKRKYEHKLLKRVVGVEENRMFLLAHLKKEWEAIERATKKDRRKSNLYDIAQKTGTNLGFALLGMVAVCGVLSVAAVAPNIFSAFSRFGRHRRYFDKKDLQRLMRYFRARKYLKVAKNDGGMQITLTDLGEEQVVKRTLGDLRIAPQERWDGIWRVVLFDIPERNKWAREGMRHYLKRMGFYPLQKSTFVFPYPCREEIHFLRKLYDVGHAIRYIETASIDEDANLRSFFSLS</sequence>
<keyword evidence="1" id="KW-1133">Transmembrane helix</keyword>
<dbReference type="SUPFAM" id="SSF143430">
    <property type="entry name" value="TTP0101/SSO1404-like"/>
    <property type="match status" value="1"/>
</dbReference>
<reference evidence="3 4" key="1">
    <citation type="journal article" date="2016" name="Nat. Commun.">
        <title>Thousands of microbial genomes shed light on interconnected biogeochemical processes in an aquifer system.</title>
        <authorList>
            <person name="Anantharaman K."/>
            <person name="Brown C.T."/>
            <person name="Hug L.A."/>
            <person name="Sharon I."/>
            <person name="Castelle C.J."/>
            <person name="Probst A.J."/>
            <person name="Thomas B.C."/>
            <person name="Singh A."/>
            <person name="Wilkins M.J."/>
            <person name="Karaoz U."/>
            <person name="Brodie E.L."/>
            <person name="Williams K.H."/>
            <person name="Hubbard S.S."/>
            <person name="Banfield J.F."/>
        </authorList>
    </citation>
    <scope>NUCLEOTIDE SEQUENCE [LARGE SCALE GENOMIC DNA]</scope>
</reference>
<evidence type="ECO:0000259" key="2">
    <source>
        <dbReference type="Pfam" id="PF20803"/>
    </source>
</evidence>
<dbReference type="STRING" id="1802279.A3B34_01615"/>
<proteinExistence type="predicted"/>
<dbReference type="InterPro" id="IPR048846">
    <property type="entry name" value="PaaX-like_central"/>
</dbReference>
<accession>A0A1G2L715</accession>
<dbReference type="EMBL" id="MHQR01000019">
    <property type="protein sequence ID" value="OHA07436.1"/>
    <property type="molecule type" value="Genomic_DNA"/>
</dbReference>
<evidence type="ECO:0000313" key="3">
    <source>
        <dbReference type="EMBL" id="OHA07436.1"/>
    </source>
</evidence>
<organism evidence="3 4">
    <name type="scientific">Candidatus Sungbacteria bacterium RIFCSPLOWO2_01_FULL_54_21</name>
    <dbReference type="NCBI Taxonomy" id="1802279"/>
    <lineage>
        <taxon>Bacteria</taxon>
        <taxon>Candidatus Sungiibacteriota</taxon>
    </lineage>
</organism>
<feature type="transmembrane region" description="Helical" evidence="1">
    <location>
        <begin position="65"/>
        <end position="87"/>
    </location>
</feature>
<feature type="domain" description="Transcriptional repressor PaaX-like central Cas2-like" evidence="2">
    <location>
        <begin position="153"/>
        <end position="229"/>
    </location>
</feature>